<organism evidence="3">
    <name type="scientific">uncultured Chloroflexia bacterium</name>
    <dbReference type="NCBI Taxonomy" id="1672391"/>
    <lineage>
        <taxon>Bacteria</taxon>
        <taxon>Bacillati</taxon>
        <taxon>Chloroflexota</taxon>
        <taxon>Chloroflexia</taxon>
        <taxon>environmental samples</taxon>
    </lineage>
</organism>
<accession>A0A6J4HIK0</accession>
<evidence type="ECO:0000256" key="1">
    <source>
        <dbReference type="SAM" id="MobiDB-lite"/>
    </source>
</evidence>
<dbReference type="InterPro" id="IPR036390">
    <property type="entry name" value="WH_DNA-bd_sf"/>
</dbReference>
<dbReference type="InterPro" id="IPR005149">
    <property type="entry name" value="Tscrpt_reg_PadR_N"/>
</dbReference>
<evidence type="ECO:0000313" key="3">
    <source>
        <dbReference type="EMBL" id="CAA9225818.1"/>
    </source>
</evidence>
<dbReference type="Gene3D" id="1.10.10.10">
    <property type="entry name" value="Winged helix-like DNA-binding domain superfamily/Winged helix DNA-binding domain"/>
    <property type="match status" value="1"/>
</dbReference>
<feature type="region of interest" description="Disordered" evidence="1">
    <location>
        <begin position="1"/>
        <end position="57"/>
    </location>
</feature>
<feature type="region of interest" description="Disordered" evidence="1">
    <location>
        <begin position="80"/>
        <end position="99"/>
    </location>
</feature>
<protein>
    <submittedName>
        <fullName evidence="3">Transcriptional regulator, PadR family</fullName>
    </submittedName>
</protein>
<feature type="compositionally biased region" description="Basic and acidic residues" evidence="1">
    <location>
        <begin position="1"/>
        <end position="47"/>
    </location>
</feature>
<dbReference type="PANTHER" id="PTHR43252:SF2">
    <property type="entry name" value="TRANSCRIPTION REGULATOR, PADR-LIKE FAMILY"/>
    <property type="match status" value="1"/>
</dbReference>
<dbReference type="Pfam" id="PF03551">
    <property type="entry name" value="PadR"/>
    <property type="match status" value="1"/>
</dbReference>
<reference evidence="3" key="1">
    <citation type="submission" date="2020-02" db="EMBL/GenBank/DDBJ databases">
        <authorList>
            <person name="Meier V. D."/>
        </authorList>
    </citation>
    <scope>NUCLEOTIDE SEQUENCE</scope>
    <source>
        <strain evidence="3">AVDCRST_MAG93</strain>
    </source>
</reference>
<sequence length="260" mass="29644">MFRKRWRDEGGWGGPGREDRMHRSHGGDRRGWHEHGPQHHPYGEKHPFGHPPRGHQHGFGPRMWKWQTRRNFFGPKGPFGPGGPFGPKGPFGPGGDDPGFPGGKRFFGRGDLKFALLELLEERPMHGYEMMKALQDRSGGRYNASPGSVYPTLQMLEDRGFVTSDTADGKKVYTITEEGKAFLHEHRSHEQRGPHRHRHEREAEKADMAAIMHEIREIGPLFAQALKHAHNDPSKRQRLRALITRIRGELAEIVAPTDYV</sequence>
<dbReference type="PANTHER" id="PTHR43252">
    <property type="entry name" value="TRANSCRIPTIONAL REGULATOR YQJI"/>
    <property type="match status" value="1"/>
</dbReference>
<proteinExistence type="predicted"/>
<feature type="domain" description="Transcription regulator PadR N-terminal" evidence="2">
    <location>
        <begin position="116"/>
        <end position="185"/>
    </location>
</feature>
<dbReference type="InterPro" id="IPR036388">
    <property type="entry name" value="WH-like_DNA-bd_sf"/>
</dbReference>
<dbReference type="EMBL" id="CADCTR010000211">
    <property type="protein sequence ID" value="CAA9225818.1"/>
    <property type="molecule type" value="Genomic_DNA"/>
</dbReference>
<gene>
    <name evidence="3" type="ORF">AVDCRST_MAG93-654</name>
</gene>
<name>A0A6J4HIK0_9CHLR</name>
<dbReference type="AlphaFoldDB" id="A0A6J4HIK0"/>
<dbReference type="SUPFAM" id="SSF46785">
    <property type="entry name" value="Winged helix' DNA-binding domain"/>
    <property type="match status" value="1"/>
</dbReference>
<evidence type="ECO:0000259" key="2">
    <source>
        <dbReference type="Pfam" id="PF03551"/>
    </source>
</evidence>